<organism evidence="4 5">
    <name type="scientific">Durio zibethinus</name>
    <name type="common">Durian</name>
    <dbReference type="NCBI Taxonomy" id="66656"/>
    <lineage>
        <taxon>Eukaryota</taxon>
        <taxon>Viridiplantae</taxon>
        <taxon>Streptophyta</taxon>
        <taxon>Embryophyta</taxon>
        <taxon>Tracheophyta</taxon>
        <taxon>Spermatophyta</taxon>
        <taxon>Magnoliopsida</taxon>
        <taxon>eudicotyledons</taxon>
        <taxon>Gunneridae</taxon>
        <taxon>Pentapetalae</taxon>
        <taxon>rosids</taxon>
        <taxon>malvids</taxon>
        <taxon>Malvales</taxon>
        <taxon>Malvaceae</taxon>
        <taxon>Helicteroideae</taxon>
        <taxon>Durio</taxon>
    </lineage>
</organism>
<dbReference type="InterPro" id="IPR005202">
    <property type="entry name" value="TF_GRAS"/>
</dbReference>
<feature type="short sequence motif" description="VHIID" evidence="3">
    <location>
        <begin position="342"/>
        <end position="346"/>
    </location>
</feature>
<sequence length="601" mass="68059">MANAVFSLDDLNIHEVSDMLSSSNKDFQSFELCNRGKQSNFYREEYWGETGGIDSLSSDYGSYRDDLLQEEGFSFSKYRPQEQQKQPFTMTDYGLLDGVSFNAASPPLQTCLEEIAKLGQMPSGIQNVAETKEEKQYPFSLSSLGLLNNYGSGFKRLNGERRIEEVDDITVFTKKEDRKLSTEEVMRIAGEMFILSSCQTIDSISMLDHPSNLSFSGLSDQETRDVELAGLLLAAAEKIGHQQYDRASRLLKQCDYMSSKTGNTVQRVVYYFSEALREKIERETGRPSPKGLRRKPLFNFDEAMMKPNPTTMACHGELPFSQITQFSGIQAIVENVSEAKRIHIIDFAIRNGVQWTVLMQALASRHECPLELLKITAVATNANDIIEGTGKWLSSFAQSVGLPFAYKIVMVPDMLDLKEDHFELDAEETIAVYAAFAFRSMLAMPNRLENIMRVLRVMNPRLMVVVEIEANHNSPTFVNRFIEVLFFFSAYFDCVATCMKQNCKNREIIESVFFADGIRNMVAAEGEERKVRHVKFDVWRAFFARYGMGEAELSMSSLYQADLVLNTFACGNSCTLDMNGKCLLVGWKGTPMHSLSVWKFL</sequence>
<dbReference type="Proteomes" id="UP000515121">
    <property type="component" value="Unplaced"/>
</dbReference>
<evidence type="ECO:0000313" key="4">
    <source>
        <dbReference type="Proteomes" id="UP000515121"/>
    </source>
</evidence>
<dbReference type="Pfam" id="PF03514">
    <property type="entry name" value="GRAS"/>
    <property type="match status" value="1"/>
</dbReference>
<accession>A0A6P6A8K9</accession>
<evidence type="ECO:0000256" key="2">
    <source>
        <dbReference type="ARBA" id="ARBA00023163"/>
    </source>
</evidence>
<dbReference type="AlphaFoldDB" id="A0A6P6A8K9"/>
<evidence type="ECO:0000313" key="5">
    <source>
        <dbReference type="RefSeq" id="XP_022761269.1"/>
    </source>
</evidence>
<dbReference type="PANTHER" id="PTHR31636">
    <property type="entry name" value="OSJNBA0084A10.13 PROTEIN-RELATED"/>
    <property type="match status" value="1"/>
</dbReference>
<dbReference type="PROSITE" id="PS50985">
    <property type="entry name" value="GRAS"/>
    <property type="match status" value="1"/>
</dbReference>
<evidence type="ECO:0000256" key="1">
    <source>
        <dbReference type="ARBA" id="ARBA00023015"/>
    </source>
</evidence>
<feature type="region of interest" description="Leucine repeat II (LRII)" evidence="3">
    <location>
        <begin position="388"/>
        <end position="420"/>
    </location>
</feature>
<comment type="similarity">
    <text evidence="3">Belongs to the GRAS family.</text>
</comment>
<dbReference type="KEGG" id="dzi:111307517"/>
<evidence type="ECO:0000256" key="3">
    <source>
        <dbReference type="PROSITE-ProRule" id="PRU01191"/>
    </source>
</evidence>
<proteinExistence type="inferred from homology"/>
<dbReference type="OrthoDB" id="770224at2759"/>
<name>A0A6P6A8K9_DURZI</name>
<feature type="region of interest" description="SAW" evidence="3">
    <location>
        <begin position="523"/>
        <end position="599"/>
    </location>
</feature>
<dbReference type="GeneID" id="111307517"/>
<reference evidence="5" key="1">
    <citation type="submission" date="2025-08" db="UniProtKB">
        <authorList>
            <consortium name="RefSeq"/>
        </authorList>
    </citation>
    <scope>IDENTIFICATION</scope>
    <source>
        <tissue evidence="5">Fruit stalk</tissue>
    </source>
</reference>
<comment type="caution">
    <text evidence="3">Lacks conserved residue(s) required for the propagation of feature annotation.</text>
</comment>
<gene>
    <name evidence="5" type="primary">LOC111307517</name>
</gene>
<dbReference type="RefSeq" id="XP_022761269.1">
    <property type="nucleotide sequence ID" value="XM_022905534.1"/>
</dbReference>
<keyword evidence="2" id="KW-0804">Transcription</keyword>
<keyword evidence="4" id="KW-1185">Reference proteome</keyword>
<keyword evidence="1" id="KW-0805">Transcription regulation</keyword>
<protein>
    <submittedName>
        <fullName evidence="5">DELLA protein RGL1-like</fullName>
    </submittedName>
</protein>